<dbReference type="InterPro" id="IPR051201">
    <property type="entry name" value="Chloro_Bact_Ser_Proteases"/>
</dbReference>
<dbReference type="Proteomes" id="UP000005753">
    <property type="component" value="Chromosome"/>
</dbReference>
<dbReference type="OrthoDB" id="9758917at2"/>
<dbReference type="Pfam" id="PF13180">
    <property type="entry name" value="PDZ_2"/>
    <property type="match status" value="1"/>
</dbReference>
<dbReference type="Gene3D" id="2.40.10.10">
    <property type="entry name" value="Trypsin-like serine proteases"/>
    <property type="match status" value="2"/>
</dbReference>
<dbReference type="PANTHER" id="PTHR43343:SF3">
    <property type="entry name" value="PROTEASE DO-LIKE 8, CHLOROPLASTIC"/>
    <property type="match status" value="1"/>
</dbReference>
<feature type="compositionally biased region" description="Basic and acidic residues" evidence="4">
    <location>
        <begin position="115"/>
        <end position="124"/>
    </location>
</feature>
<dbReference type="EMBL" id="CM001487">
    <property type="protein sequence ID" value="EIM56884.1"/>
    <property type="molecule type" value="Genomic_DNA"/>
</dbReference>
<dbReference type="PROSITE" id="PS50106">
    <property type="entry name" value="PDZ"/>
    <property type="match status" value="1"/>
</dbReference>
<dbReference type="eggNOG" id="COG0265">
    <property type="taxonomic scope" value="Bacteria"/>
</dbReference>
<evidence type="ECO:0000259" key="6">
    <source>
        <dbReference type="PROSITE" id="PS50106"/>
    </source>
</evidence>
<keyword evidence="5" id="KW-0472">Membrane</keyword>
<feature type="transmembrane region" description="Helical" evidence="5">
    <location>
        <begin position="157"/>
        <end position="178"/>
    </location>
</feature>
<feature type="region of interest" description="Disordered" evidence="4">
    <location>
        <begin position="569"/>
        <end position="615"/>
    </location>
</feature>
<reference evidence="7 8" key="1">
    <citation type="submission" date="2010-08" db="EMBL/GenBank/DDBJ databases">
        <authorList>
            <consortium name="US DOE Joint Genome Institute (JGI-PGF)"/>
            <person name="Lucas S."/>
            <person name="Copeland A."/>
            <person name="Lapidus A."/>
            <person name="Cheng J.-F."/>
            <person name="Bruce D."/>
            <person name="Goodwin L."/>
            <person name="Pitluck S."/>
            <person name="Land M.L."/>
            <person name="Hauser L."/>
            <person name="Chang Y.-J."/>
            <person name="Anderson I.J."/>
            <person name="Johnson E."/>
            <person name="Mulhopadhyay B."/>
            <person name="Kyrpides N."/>
            <person name="Woyke T.J."/>
        </authorList>
    </citation>
    <scope>NUCLEOTIDE SEQUENCE [LARGE SCALE GENOMIC DNA]</scope>
    <source>
        <strain evidence="7 8">6</strain>
    </source>
</reference>
<feature type="region of interest" description="Disordered" evidence="4">
    <location>
        <begin position="1"/>
        <end position="155"/>
    </location>
</feature>
<feature type="compositionally biased region" description="Basic and acidic residues" evidence="4">
    <location>
        <begin position="139"/>
        <end position="150"/>
    </location>
</feature>
<evidence type="ECO:0000256" key="1">
    <source>
        <dbReference type="ARBA" id="ARBA00010541"/>
    </source>
</evidence>
<dbReference type="AlphaFoldDB" id="I5ASW1"/>
<dbReference type="Pfam" id="PF13365">
    <property type="entry name" value="Trypsin_2"/>
    <property type="match status" value="1"/>
</dbReference>
<dbReference type="SMART" id="SM00228">
    <property type="entry name" value="PDZ"/>
    <property type="match status" value="1"/>
</dbReference>
<dbReference type="InterPro" id="IPR001940">
    <property type="entry name" value="Peptidase_S1C"/>
</dbReference>
<evidence type="ECO:0000256" key="2">
    <source>
        <dbReference type="ARBA" id="ARBA00022670"/>
    </source>
</evidence>
<accession>I5ASW1</accession>
<dbReference type="InterPro" id="IPR043504">
    <property type="entry name" value="Peptidase_S1_PA_chymotrypsin"/>
</dbReference>
<feature type="compositionally biased region" description="Polar residues" evidence="4">
    <location>
        <begin position="84"/>
        <end position="93"/>
    </location>
</feature>
<dbReference type="PANTHER" id="PTHR43343">
    <property type="entry name" value="PEPTIDASE S12"/>
    <property type="match status" value="1"/>
</dbReference>
<dbReference type="Gene3D" id="2.30.42.10">
    <property type="match status" value="1"/>
</dbReference>
<evidence type="ECO:0000313" key="8">
    <source>
        <dbReference type="Proteomes" id="UP000005753"/>
    </source>
</evidence>
<feature type="compositionally biased region" description="Low complexity" evidence="4">
    <location>
        <begin position="214"/>
        <end position="230"/>
    </location>
</feature>
<dbReference type="SUPFAM" id="SSF50156">
    <property type="entry name" value="PDZ domain-like"/>
    <property type="match status" value="1"/>
</dbReference>
<name>I5ASW1_EUBC6</name>
<protein>
    <submittedName>
        <fullName evidence="7">Trypsin-like serine protease with C-terminal PDZ domain</fullName>
    </submittedName>
</protein>
<sequence>MDQENEIFQDTNMDRNVDGQPYSTERAGEEVTNSGEEKFFSGEQTGEDMPKEELSGFGWLEKELEKDRREKEEQRQAQQEQQRVSPGSWQNGGNAPGDTPGQGQYFRNSSPVQKPEGEFPKRDYAPFQDNNPGIGKGTDPSDRRGDKRPEGGPGGRWAAVISMAVVFGLIAGLVMFGVNAVGTRLLPAGKESTAASSDSSEKKESTKKEKKIATVKSTSENKSTSVSSGGGTVAQVAADCMPSLVTISTMSVQEMRSFFGGTQKYQVQGAGTGVIIGQNDTELLIATNNHVVEGAQQLSVGFVDESAIAGQIKGTDPDNDLAVVAVALSDIPEKTQKEIKAAVIGDSDELVLGQQVVAIGNALGYGQSVTSGYVSGLNRSLDFQDGNESFTSSGLIQTDAAINSGNSGGALLNMQGELVGINEAKSSSGQGQASVDNIGYAIPMTKAEPILQKLMTQKTRAALKAEEQGYLGVTCADVTSEYAQMYRMPEGVCFTSVVPDGPADQAGIQKGDVLTSFDGKKVKNYEKLQSVMQYYRSGETVEVIVQRQENGEYKEKKVKLTLGTKEALEAAQRGAGQGTQDPDADGEQEQQREEQQESDGMNPYDLFRQLFGDDF</sequence>
<feature type="region of interest" description="Disordered" evidence="4">
    <location>
        <begin position="189"/>
        <end position="230"/>
    </location>
</feature>
<keyword evidence="5" id="KW-1133">Transmembrane helix</keyword>
<organism evidence="7 8">
    <name type="scientific">Eubacterium cellulosolvens (strain ATCC 43171 / JCM 9499 / 6)</name>
    <name type="common">Cillobacterium cellulosolvens</name>
    <dbReference type="NCBI Taxonomy" id="633697"/>
    <lineage>
        <taxon>Bacteria</taxon>
        <taxon>Bacillati</taxon>
        <taxon>Bacillota</taxon>
        <taxon>Clostridia</taxon>
        <taxon>Eubacteriales</taxon>
        <taxon>Eubacteriaceae</taxon>
        <taxon>Eubacterium</taxon>
    </lineage>
</organism>
<comment type="similarity">
    <text evidence="1">Belongs to the peptidase S1C family.</text>
</comment>
<feature type="compositionally biased region" description="Polar residues" evidence="4">
    <location>
        <begin position="101"/>
        <end position="112"/>
    </location>
</feature>
<dbReference type="STRING" id="633697.EubceDRAFT1_1066"/>
<keyword evidence="2 7" id="KW-0645">Protease</keyword>
<dbReference type="InterPro" id="IPR009003">
    <property type="entry name" value="Peptidase_S1_PA"/>
</dbReference>
<feature type="compositionally biased region" description="Basic and acidic residues" evidence="4">
    <location>
        <begin position="48"/>
        <end position="75"/>
    </location>
</feature>
<evidence type="ECO:0000256" key="3">
    <source>
        <dbReference type="ARBA" id="ARBA00022801"/>
    </source>
</evidence>
<feature type="domain" description="PDZ" evidence="6">
    <location>
        <begin position="460"/>
        <end position="549"/>
    </location>
</feature>
<dbReference type="HOGENOM" id="CLU_020120_0_1_9"/>
<evidence type="ECO:0000313" key="7">
    <source>
        <dbReference type="EMBL" id="EIM56884.1"/>
    </source>
</evidence>
<evidence type="ECO:0000256" key="4">
    <source>
        <dbReference type="SAM" id="MobiDB-lite"/>
    </source>
</evidence>
<keyword evidence="3" id="KW-0378">Hydrolase</keyword>
<keyword evidence="8" id="KW-1185">Reference proteome</keyword>
<proteinExistence type="inferred from homology"/>
<gene>
    <name evidence="7" type="ORF">EubceDRAFT1_1066</name>
</gene>
<keyword evidence="5" id="KW-0812">Transmembrane</keyword>
<dbReference type="InterPro" id="IPR001478">
    <property type="entry name" value="PDZ"/>
</dbReference>
<dbReference type="SUPFAM" id="SSF50494">
    <property type="entry name" value="Trypsin-like serine proteases"/>
    <property type="match status" value="1"/>
</dbReference>
<dbReference type="PRINTS" id="PR00834">
    <property type="entry name" value="PROTEASES2C"/>
</dbReference>
<dbReference type="GO" id="GO:0004252">
    <property type="term" value="F:serine-type endopeptidase activity"/>
    <property type="evidence" value="ECO:0007669"/>
    <property type="project" value="InterPro"/>
</dbReference>
<dbReference type="InterPro" id="IPR036034">
    <property type="entry name" value="PDZ_sf"/>
</dbReference>
<evidence type="ECO:0000256" key="5">
    <source>
        <dbReference type="SAM" id="Phobius"/>
    </source>
</evidence>
<dbReference type="GO" id="GO:0006508">
    <property type="term" value="P:proteolysis"/>
    <property type="evidence" value="ECO:0007669"/>
    <property type="project" value="UniProtKB-KW"/>
</dbReference>
<reference evidence="7 8" key="2">
    <citation type="submission" date="2012-02" db="EMBL/GenBank/DDBJ databases">
        <title>Improved High-Quality Draft sequence of Eubacterium cellulosolvens 6.</title>
        <authorList>
            <consortium name="US DOE Joint Genome Institute"/>
            <person name="Lucas S."/>
            <person name="Han J."/>
            <person name="Lapidus A."/>
            <person name="Cheng J.-F."/>
            <person name="Goodwin L."/>
            <person name="Pitluck S."/>
            <person name="Peters L."/>
            <person name="Mikhailova N."/>
            <person name="Gu W."/>
            <person name="Detter J.C."/>
            <person name="Han C."/>
            <person name="Tapia R."/>
            <person name="Land M."/>
            <person name="Hauser L."/>
            <person name="Kyrpides N."/>
            <person name="Ivanova N."/>
            <person name="Pagani I."/>
            <person name="Johnson E."/>
            <person name="Mukhopadhyay B."/>
            <person name="Anderson I."/>
            <person name="Woyke T."/>
        </authorList>
    </citation>
    <scope>NUCLEOTIDE SEQUENCE [LARGE SCALE GENOMIC DNA]</scope>
    <source>
        <strain evidence="7 8">6</strain>
    </source>
</reference>